<dbReference type="Proteomes" id="UP000002438">
    <property type="component" value="Chromosome"/>
</dbReference>
<name>Q9I665_PSEAE</name>
<evidence type="ECO:0000256" key="1">
    <source>
        <dbReference type="SAM" id="MobiDB-lite"/>
    </source>
</evidence>
<dbReference type="PIR" id="B83590">
    <property type="entry name" value="B83590"/>
</dbReference>
<dbReference type="EMBL" id="AE004091">
    <property type="protein sequence ID" value="AAG03842.1"/>
    <property type="molecule type" value="Genomic_DNA"/>
</dbReference>
<dbReference type="PaxDb" id="208964-PA0453"/>
<proteinExistence type="predicted"/>
<keyword evidence="3" id="KW-1185">Reference proteome</keyword>
<dbReference type="PseudoCAP" id="PA0453"/>
<feature type="region of interest" description="Disordered" evidence="1">
    <location>
        <begin position="182"/>
        <end position="224"/>
    </location>
</feature>
<gene>
    <name evidence="2" type="ordered locus">PA0453</name>
</gene>
<sequence length="224" mass="23741">MPGIPQAHQQVQAVLAKRGGQYLQLVAQIGQFALEGDPQRQLVLHRQVDPPRLEHPRGVGEAGHVDLLQTAVTVEFGRVGIVAHDRDAVGTQVAQAGKLDTPPLALQQANAVAQVGAGKLPVEAAGGLVPGAQGDVVVAAAHAVQGTRPGYLLETRVEAGALERGGHQFHRQAVARQARIDERRPGVADQAQVGGRQRAREEQCQQQECASQHEGASREWIATA</sequence>
<accession>Q9I665</accession>
<organism evidence="2 3">
    <name type="scientific">Pseudomonas aeruginosa (strain ATCC 15692 / DSM 22644 / CIP 104116 / JCM 14847 / LMG 12228 / 1C / PRS 101 / PAO1)</name>
    <dbReference type="NCBI Taxonomy" id="208964"/>
    <lineage>
        <taxon>Bacteria</taxon>
        <taxon>Pseudomonadati</taxon>
        <taxon>Pseudomonadota</taxon>
        <taxon>Gammaproteobacteria</taxon>
        <taxon>Pseudomonadales</taxon>
        <taxon>Pseudomonadaceae</taxon>
        <taxon>Pseudomonas</taxon>
    </lineage>
</organism>
<dbReference type="HOGENOM" id="CLU_1234140_0_0_6"/>
<dbReference type="AlphaFoldDB" id="Q9I665"/>
<reference evidence="2 3" key="1">
    <citation type="journal article" date="2000" name="Nature">
        <title>Complete genome sequence of Pseudomonas aeruginosa PAO1, an opportunistic pathogen.</title>
        <authorList>
            <person name="Stover C.K."/>
            <person name="Pham X.Q."/>
            <person name="Erwin A.L."/>
            <person name="Mizoguchi S.D."/>
            <person name="Warrener P."/>
            <person name="Hickey M.J."/>
            <person name="Brinkman F.S."/>
            <person name="Hufnagle W.O."/>
            <person name="Kowalik D.J."/>
            <person name="Lagrou M."/>
            <person name="Garber R.L."/>
            <person name="Goltry L."/>
            <person name="Tolentino E."/>
            <person name="Westbrock-Wadman S."/>
            <person name="Yuan Y."/>
            <person name="Brody L.L."/>
            <person name="Coulter S.N."/>
            <person name="Folger K.R."/>
            <person name="Kas A."/>
            <person name="Larbig K."/>
            <person name="Lim R."/>
            <person name="Smith K."/>
            <person name="Spencer D."/>
            <person name="Wong G.K."/>
            <person name="Wu Z."/>
            <person name="Paulsen I.T."/>
            <person name="Reizer J."/>
            <person name="Saier M.H."/>
            <person name="Hancock R.E."/>
            <person name="Lory S."/>
            <person name="Olson M.V."/>
        </authorList>
    </citation>
    <scope>NUCLEOTIDE SEQUENCE [LARGE SCALE GENOMIC DNA]</scope>
    <source>
        <strain evidence="3">ATCC 15692 / DSM 22644 / CIP 104116 / JCM 14847 / LMG 12228 / 1C / PRS 101 / PAO1</strain>
    </source>
</reference>
<protein>
    <submittedName>
        <fullName evidence="2">Uncharacterized protein</fullName>
    </submittedName>
</protein>
<dbReference type="InParanoid" id="Q9I665"/>
<evidence type="ECO:0000313" key="2">
    <source>
        <dbReference type="EMBL" id="AAG03842.1"/>
    </source>
</evidence>
<evidence type="ECO:0000313" key="3">
    <source>
        <dbReference type="Proteomes" id="UP000002438"/>
    </source>
</evidence>